<organism evidence="1 2">
    <name type="scientific">Gemmobacter aquatilis</name>
    <dbReference type="NCBI Taxonomy" id="933059"/>
    <lineage>
        <taxon>Bacteria</taxon>
        <taxon>Pseudomonadati</taxon>
        <taxon>Pseudomonadota</taxon>
        <taxon>Alphaproteobacteria</taxon>
        <taxon>Rhodobacterales</taxon>
        <taxon>Paracoccaceae</taxon>
        <taxon>Gemmobacter</taxon>
    </lineage>
</organism>
<evidence type="ECO:0000313" key="1">
    <source>
        <dbReference type="EMBL" id="SEM77731.1"/>
    </source>
</evidence>
<gene>
    <name evidence="1" type="ORF">SAMN04488103_10249</name>
</gene>
<dbReference type="OrthoDB" id="7871366at2"/>
<sequence>MDQPLFYGADTAPPRSVLVIEAPEALPLIEALDPPPRVLAIRFRQLGAGLLALAQPDCVALPLLRPGFDALEVIEKLQALGYTGHICAFAPPLPDPDLVAAELQQAAAGLPLRLIIVGA</sequence>
<proteinExistence type="predicted"/>
<evidence type="ECO:0000313" key="2">
    <source>
        <dbReference type="Proteomes" id="UP000198761"/>
    </source>
</evidence>
<protein>
    <recommendedName>
        <fullName evidence="3">Response regulatory domain-containing protein</fullName>
    </recommendedName>
</protein>
<accession>A0A1H8B498</accession>
<dbReference type="EMBL" id="FOCE01000002">
    <property type="protein sequence ID" value="SEM77731.1"/>
    <property type="molecule type" value="Genomic_DNA"/>
</dbReference>
<dbReference type="AlphaFoldDB" id="A0A1H8B498"/>
<evidence type="ECO:0008006" key="3">
    <source>
        <dbReference type="Google" id="ProtNLM"/>
    </source>
</evidence>
<reference evidence="1 2" key="1">
    <citation type="submission" date="2016-10" db="EMBL/GenBank/DDBJ databases">
        <authorList>
            <person name="de Groot N.N."/>
        </authorList>
    </citation>
    <scope>NUCLEOTIDE SEQUENCE [LARGE SCALE GENOMIC DNA]</scope>
    <source>
        <strain evidence="1 2">DSM 3857</strain>
    </source>
</reference>
<keyword evidence="2" id="KW-1185">Reference proteome</keyword>
<dbReference type="RefSeq" id="WP_091297363.1">
    <property type="nucleotide sequence ID" value="NZ_FOCE01000002.1"/>
</dbReference>
<dbReference type="Proteomes" id="UP000198761">
    <property type="component" value="Unassembled WGS sequence"/>
</dbReference>
<name>A0A1H8B498_9RHOB</name>